<proteinExistence type="predicted"/>
<sequence>MPKVDDGDGRPVASRQDETDWSTIPRNVGEEKTTSVRKTWPSISRYLQDTTAFLSFSLWRAMEQSEPPSFSAAYQHVFCPEGTWIIHNVFPSVSSFRRTIVCNAIS</sequence>
<dbReference type="AlphaFoldDB" id="A0A9P7TVC8"/>
<keyword evidence="3" id="KW-1185">Reference proteome</keyword>
<feature type="region of interest" description="Disordered" evidence="1">
    <location>
        <begin position="1"/>
        <end position="33"/>
    </location>
</feature>
<gene>
    <name evidence="2" type="ORF">E4U09_008072</name>
</gene>
<evidence type="ECO:0000313" key="2">
    <source>
        <dbReference type="EMBL" id="KAG6284276.1"/>
    </source>
</evidence>
<evidence type="ECO:0000313" key="3">
    <source>
        <dbReference type="Proteomes" id="UP000707071"/>
    </source>
</evidence>
<reference evidence="2 3" key="1">
    <citation type="journal article" date="2020" name="bioRxiv">
        <title>Whole genome comparisons of ergot fungi reveals the divergence and evolution of species within the genus Claviceps are the result of varying mechanisms driving genome evolution and host range expansion.</title>
        <authorList>
            <person name="Wyka S.A."/>
            <person name="Mondo S.J."/>
            <person name="Liu M."/>
            <person name="Dettman J."/>
            <person name="Nalam V."/>
            <person name="Broders K.D."/>
        </authorList>
    </citation>
    <scope>NUCLEOTIDE SEQUENCE [LARGE SCALE GENOMIC DNA]</scope>
    <source>
        <strain evidence="2 3">Clav52</strain>
    </source>
</reference>
<accession>A0A9P7TVC8</accession>
<evidence type="ECO:0000256" key="1">
    <source>
        <dbReference type="SAM" id="MobiDB-lite"/>
    </source>
</evidence>
<protein>
    <submittedName>
        <fullName evidence="2">Uncharacterized protein</fullName>
    </submittedName>
</protein>
<comment type="caution">
    <text evidence="2">The sequence shown here is derived from an EMBL/GenBank/DDBJ whole genome shotgun (WGS) entry which is preliminary data.</text>
</comment>
<dbReference type="Proteomes" id="UP000707071">
    <property type="component" value="Unassembled WGS sequence"/>
</dbReference>
<dbReference type="EMBL" id="SRRH01000905">
    <property type="protein sequence ID" value="KAG6284276.1"/>
    <property type="molecule type" value="Genomic_DNA"/>
</dbReference>
<name>A0A9P7TVC8_9HYPO</name>
<organism evidence="2 3">
    <name type="scientific">Claviceps aff. purpurea</name>
    <dbReference type="NCBI Taxonomy" id="1967640"/>
    <lineage>
        <taxon>Eukaryota</taxon>
        <taxon>Fungi</taxon>
        <taxon>Dikarya</taxon>
        <taxon>Ascomycota</taxon>
        <taxon>Pezizomycotina</taxon>
        <taxon>Sordariomycetes</taxon>
        <taxon>Hypocreomycetidae</taxon>
        <taxon>Hypocreales</taxon>
        <taxon>Clavicipitaceae</taxon>
        <taxon>Claviceps</taxon>
    </lineage>
</organism>